<keyword evidence="8" id="KW-1185">Reference proteome</keyword>
<dbReference type="GO" id="GO:0044458">
    <property type="term" value="P:motile cilium assembly"/>
    <property type="evidence" value="ECO:0007669"/>
    <property type="project" value="TreeGrafter"/>
</dbReference>
<gene>
    <name evidence="7" type="ORF">AMAG_09762</name>
</gene>
<dbReference type="EMBL" id="GG745348">
    <property type="protein sequence ID" value="KNE65785.1"/>
    <property type="molecule type" value="Genomic_DNA"/>
</dbReference>
<dbReference type="GO" id="GO:0070286">
    <property type="term" value="P:axonemal dynein complex assembly"/>
    <property type="evidence" value="ECO:0007669"/>
    <property type="project" value="InterPro"/>
</dbReference>
<evidence type="ECO:0000313" key="8">
    <source>
        <dbReference type="Proteomes" id="UP000054350"/>
    </source>
</evidence>
<dbReference type="AlphaFoldDB" id="A0A0L0STR6"/>
<comment type="subcellular location">
    <subcellularLocation>
        <location evidence="1">Cytoplasm</location>
    </subcellularLocation>
</comment>
<dbReference type="OrthoDB" id="432970at2759"/>
<dbReference type="InterPro" id="IPR039304">
    <property type="entry name" value="DNAAF3"/>
</dbReference>
<evidence type="ECO:0000256" key="3">
    <source>
        <dbReference type="ARBA" id="ARBA00022490"/>
    </source>
</evidence>
<name>A0A0L0STR6_ALLM3</name>
<dbReference type="GO" id="GO:0005737">
    <property type="term" value="C:cytoplasm"/>
    <property type="evidence" value="ECO:0007669"/>
    <property type="project" value="UniProtKB-SubCell"/>
</dbReference>
<organism evidence="7 8">
    <name type="scientific">Allomyces macrogynus (strain ATCC 38327)</name>
    <name type="common">Allomyces javanicus var. macrogynus</name>
    <dbReference type="NCBI Taxonomy" id="578462"/>
    <lineage>
        <taxon>Eukaryota</taxon>
        <taxon>Fungi</taxon>
        <taxon>Fungi incertae sedis</taxon>
        <taxon>Blastocladiomycota</taxon>
        <taxon>Blastocladiomycetes</taxon>
        <taxon>Blastocladiales</taxon>
        <taxon>Blastocladiaceae</taxon>
        <taxon>Allomyces</taxon>
    </lineage>
</organism>
<dbReference type="InterPro" id="IPR027974">
    <property type="entry name" value="DUF4470"/>
</dbReference>
<sequence>MEGKGSVAIYGASRALDVQDLEHLEEEQNVLNRFQSPDQAVVLPYDQESEQSRPLNVFLLGVAETGTMVKTLTRARRHPKRHINFYVSEPQTSLLARHILLFYVACSDNLAHLSYTERAELYLELYGCLFLRQKTHEWLRSKINDLIRIVTDAQGPLGVHMNFNALRFRERDDIEFVFKFWKSTSAFQLDKLWEFRLKRFYRTQYDSRENAIDWDYHMKLRDNSKYIHKSEFLAWRLTGIAFDQRDAPHIFTNRTLATVDAVRDPTKGTTATKWGYFGDVATGPWVAWGTDSENKDLLKTANDQPTHTAAEIAQHNVQASLAELHTGRPDRMDGTAIPLPSFLVHFLPCEPARALAKLAAVPVDVAVIGMSLAHRTPDVVPFLDRTKGTLLVETAKWVMDLNKDQKGTYLEKIVDMVQASATTHAAPVHLHKRHQRKVWETSGKWAKVGSQWDYLVFTAGESVTEDGSENALAAAVAAVDLDADTTGR</sequence>
<dbReference type="VEuPathDB" id="FungiDB:AMAG_09762"/>
<feature type="domain" description="DUF4470" evidence="5">
    <location>
        <begin position="26"/>
        <end position="131"/>
    </location>
</feature>
<comment type="similarity">
    <text evidence="2">Belongs to the DNAAF3 family.</text>
</comment>
<evidence type="ECO:0008006" key="9">
    <source>
        <dbReference type="Google" id="ProtNLM"/>
    </source>
</evidence>
<dbReference type="Proteomes" id="UP000054350">
    <property type="component" value="Unassembled WGS sequence"/>
</dbReference>
<accession>A0A0L0STR6</accession>
<dbReference type="Pfam" id="PF14740">
    <property type="entry name" value="DUF4471"/>
    <property type="match status" value="1"/>
</dbReference>
<feature type="domain" description="Dynein assembly factor 3 C-terminal" evidence="6">
    <location>
        <begin position="162"/>
        <end position="334"/>
    </location>
</feature>
<dbReference type="PANTHER" id="PTHR22118:SF14">
    <property type="entry name" value="DYNEIN AXONEMAL ASSEMBLY FACTOR 3"/>
    <property type="match status" value="1"/>
</dbReference>
<evidence type="ECO:0000259" key="6">
    <source>
        <dbReference type="Pfam" id="PF14740"/>
    </source>
</evidence>
<dbReference type="eggNOG" id="ENOG502QT97">
    <property type="taxonomic scope" value="Eukaryota"/>
</dbReference>
<reference evidence="8" key="2">
    <citation type="submission" date="2009-11" db="EMBL/GenBank/DDBJ databases">
        <title>The Genome Sequence of Allomyces macrogynus strain ATCC 38327.</title>
        <authorList>
            <consortium name="The Broad Institute Genome Sequencing Platform"/>
            <person name="Russ C."/>
            <person name="Cuomo C."/>
            <person name="Shea T."/>
            <person name="Young S.K."/>
            <person name="Zeng Q."/>
            <person name="Koehrsen M."/>
            <person name="Haas B."/>
            <person name="Borodovsky M."/>
            <person name="Guigo R."/>
            <person name="Alvarado L."/>
            <person name="Berlin A."/>
            <person name="Borenstein D."/>
            <person name="Chen Z."/>
            <person name="Engels R."/>
            <person name="Freedman E."/>
            <person name="Gellesch M."/>
            <person name="Goldberg J."/>
            <person name="Griggs A."/>
            <person name="Gujja S."/>
            <person name="Heiman D."/>
            <person name="Hepburn T."/>
            <person name="Howarth C."/>
            <person name="Jen D."/>
            <person name="Larson L."/>
            <person name="Lewis B."/>
            <person name="Mehta T."/>
            <person name="Park D."/>
            <person name="Pearson M."/>
            <person name="Roberts A."/>
            <person name="Saif S."/>
            <person name="Shenoy N."/>
            <person name="Sisk P."/>
            <person name="Stolte C."/>
            <person name="Sykes S."/>
            <person name="Walk T."/>
            <person name="White J."/>
            <person name="Yandava C."/>
            <person name="Burger G."/>
            <person name="Gray M.W."/>
            <person name="Holland P.W.H."/>
            <person name="King N."/>
            <person name="Lang F.B.F."/>
            <person name="Roger A.J."/>
            <person name="Ruiz-Trillo I."/>
            <person name="Lander E."/>
            <person name="Nusbaum C."/>
        </authorList>
    </citation>
    <scope>NUCLEOTIDE SEQUENCE [LARGE SCALE GENOMIC DNA]</scope>
    <source>
        <strain evidence="8">ATCC 38327</strain>
    </source>
</reference>
<evidence type="ECO:0000256" key="4">
    <source>
        <dbReference type="ARBA" id="ARBA00022794"/>
    </source>
</evidence>
<keyword evidence="4" id="KW-0970">Cilium biogenesis/degradation</keyword>
<dbReference type="Pfam" id="PF14737">
    <property type="entry name" value="DUF4470"/>
    <property type="match status" value="1"/>
</dbReference>
<evidence type="ECO:0000259" key="5">
    <source>
        <dbReference type="Pfam" id="PF14737"/>
    </source>
</evidence>
<dbReference type="InterPro" id="IPR028235">
    <property type="entry name" value="DNAAF3_C"/>
</dbReference>
<keyword evidence="3" id="KW-0963">Cytoplasm</keyword>
<evidence type="ECO:0000256" key="1">
    <source>
        <dbReference type="ARBA" id="ARBA00004496"/>
    </source>
</evidence>
<protein>
    <recommendedName>
        <fullName evidence="9">Dynein assembly factor 3, axonemal</fullName>
    </recommendedName>
</protein>
<evidence type="ECO:0000313" key="7">
    <source>
        <dbReference type="EMBL" id="KNE65785.1"/>
    </source>
</evidence>
<evidence type="ECO:0000256" key="2">
    <source>
        <dbReference type="ARBA" id="ARBA00010449"/>
    </source>
</evidence>
<proteinExistence type="inferred from homology"/>
<reference evidence="7 8" key="1">
    <citation type="submission" date="2009-11" db="EMBL/GenBank/DDBJ databases">
        <title>Annotation of Allomyces macrogynus ATCC 38327.</title>
        <authorList>
            <consortium name="The Broad Institute Genome Sequencing Platform"/>
            <person name="Russ C."/>
            <person name="Cuomo C."/>
            <person name="Burger G."/>
            <person name="Gray M.W."/>
            <person name="Holland P.W.H."/>
            <person name="King N."/>
            <person name="Lang F.B.F."/>
            <person name="Roger A.J."/>
            <person name="Ruiz-Trillo I."/>
            <person name="Young S.K."/>
            <person name="Zeng Q."/>
            <person name="Gargeya S."/>
            <person name="Fitzgerald M."/>
            <person name="Haas B."/>
            <person name="Abouelleil A."/>
            <person name="Alvarado L."/>
            <person name="Arachchi H.M."/>
            <person name="Berlin A."/>
            <person name="Chapman S.B."/>
            <person name="Gearin G."/>
            <person name="Goldberg J."/>
            <person name="Griggs A."/>
            <person name="Gujja S."/>
            <person name="Hansen M."/>
            <person name="Heiman D."/>
            <person name="Howarth C."/>
            <person name="Larimer J."/>
            <person name="Lui A."/>
            <person name="MacDonald P.J.P."/>
            <person name="McCowen C."/>
            <person name="Montmayeur A."/>
            <person name="Murphy C."/>
            <person name="Neiman D."/>
            <person name="Pearson M."/>
            <person name="Priest M."/>
            <person name="Roberts A."/>
            <person name="Saif S."/>
            <person name="Shea T."/>
            <person name="Sisk P."/>
            <person name="Stolte C."/>
            <person name="Sykes S."/>
            <person name="Wortman J."/>
            <person name="Nusbaum C."/>
            <person name="Birren B."/>
        </authorList>
    </citation>
    <scope>NUCLEOTIDE SEQUENCE [LARGE SCALE GENOMIC DNA]</scope>
    <source>
        <strain evidence="7 8">ATCC 38327</strain>
    </source>
</reference>
<dbReference type="PANTHER" id="PTHR22118">
    <property type="entry name" value="DYNEIN ASSEMBLY FACTOR 3, AXONEMAL"/>
    <property type="match status" value="1"/>
</dbReference>
<dbReference type="STRING" id="578462.A0A0L0STR6"/>